<dbReference type="PANTHER" id="PTHR30346:SF29">
    <property type="entry name" value="LYSR SUBSTRATE-BINDING"/>
    <property type="match status" value="1"/>
</dbReference>
<dbReference type="OrthoDB" id="3636008at2"/>
<dbReference type="SUPFAM" id="SSF53850">
    <property type="entry name" value="Periplasmic binding protein-like II"/>
    <property type="match status" value="1"/>
</dbReference>
<dbReference type="Pfam" id="PF00126">
    <property type="entry name" value="HTH_1"/>
    <property type="match status" value="1"/>
</dbReference>
<keyword evidence="3 6" id="KW-0238">DNA-binding</keyword>
<dbReference type="GO" id="GO:0003700">
    <property type="term" value="F:DNA-binding transcription factor activity"/>
    <property type="evidence" value="ECO:0007669"/>
    <property type="project" value="InterPro"/>
</dbReference>
<protein>
    <submittedName>
        <fullName evidence="6">DNA-binding transcriptional regulator, LysR family</fullName>
    </submittedName>
</protein>
<reference evidence="6 7" key="1">
    <citation type="submission" date="2016-10" db="EMBL/GenBank/DDBJ databases">
        <authorList>
            <person name="de Groot N.N."/>
        </authorList>
    </citation>
    <scope>NUCLEOTIDE SEQUENCE [LARGE SCALE GENOMIC DNA]</scope>
    <source>
        <strain evidence="6 7">DSM 21800</strain>
    </source>
</reference>
<dbReference type="SUPFAM" id="SSF46785">
    <property type="entry name" value="Winged helix' DNA-binding domain"/>
    <property type="match status" value="1"/>
</dbReference>
<evidence type="ECO:0000256" key="1">
    <source>
        <dbReference type="ARBA" id="ARBA00009437"/>
    </source>
</evidence>
<dbReference type="FunFam" id="1.10.10.10:FF:000001">
    <property type="entry name" value="LysR family transcriptional regulator"/>
    <property type="match status" value="1"/>
</dbReference>
<dbReference type="GO" id="GO:0032993">
    <property type="term" value="C:protein-DNA complex"/>
    <property type="evidence" value="ECO:0007669"/>
    <property type="project" value="TreeGrafter"/>
</dbReference>
<feature type="domain" description="HTH lysR-type" evidence="5">
    <location>
        <begin position="11"/>
        <end position="68"/>
    </location>
</feature>
<dbReference type="PANTHER" id="PTHR30346">
    <property type="entry name" value="TRANSCRIPTIONAL DUAL REGULATOR HCAR-RELATED"/>
    <property type="match status" value="1"/>
</dbReference>
<keyword evidence="2" id="KW-0805">Transcription regulation</keyword>
<dbReference type="EMBL" id="LT629772">
    <property type="protein sequence ID" value="SDR90769.1"/>
    <property type="molecule type" value="Genomic_DNA"/>
</dbReference>
<evidence type="ECO:0000256" key="2">
    <source>
        <dbReference type="ARBA" id="ARBA00023015"/>
    </source>
</evidence>
<dbReference type="Pfam" id="PF03466">
    <property type="entry name" value="LysR_substrate"/>
    <property type="match status" value="1"/>
</dbReference>
<comment type="similarity">
    <text evidence="1">Belongs to the LysR transcriptional regulatory family.</text>
</comment>
<proteinExistence type="inferred from homology"/>
<evidence type="ECO:0000259" key="5">
    <source>
        <dbReference type="PROSITE" id="PS50931"/>
    </source>
</evidence>
<evidence type="ECO:0000313" key="7">
    <source>
        <dbReference type="Proteomes" id="UP000199103"/>
    </source>
</evidence>
<dbReference type="InterPro" id="IPR000847">
    <property type="entry name" value="LysR_HTH_N"/>
</dbReference>
<gene>
    <name evidence="6" type="ORF">SAMN04489812_0277</name>
</gene>
<dbReference type="AlphaFoldDB" id="A0A1H1MXW5"/>
<evidence type="ECO:0000313" key="6">
    <source>
        <dbReference type="EMBL" id="SDR90769.1"/>
    </source>
</evidence>
<dbReference type="PRINTS" id="PR00039">
    <property type="entry name" value="HTHLYSR"/>
</dbReference>
<evidence type="ECO:0000256" key="4">
    <source>
        <dbReference type="ARBA" id="ARBA00023163"/>
    </source>
</evidence>
<dbReference type="Gene3D" id="3.40.190.10">
    <property type="entry name" value="Periplasmic binding protein-like II"/>
    <property type="match status" value="2"/>
</dbReference>
<evidence type="ECO:0000256" key="3">
    <source>
        <dbReference type="ARBA" id="ARBA00023125"/>
    </source>
</evidence>
<sequence>MQQLPERIAQLRIDRLRSLLAAAQYGSFSAAAESLQLSQPRVSTHIADLERVFRTTLFDRSRQPIALTEAGERLVGYARRAVDALLEAQAGLDESGQLSGRLVIGMYPSAAATIFGELVAGLAASSPELEIELWEGSTLELGVALAEGDVDLAIRPSVPEPVAADRLSSAVLWTEPLVAVLRADDPLAGGAEIELGELADRDLIMIGGPLGQRRRPGAFESQRAFARAGIEPRIAQQTNQPQTLLTLVRAGLGVGVTNRLAVASAGPGELQVRRVVGEGCQRQVRVWWRTASPLTRIHHAVIDECARLGRRLVPR</sequence>
<organism evidence="6 7">
    <name type="scientific">Microlunatus soli</name>
    <dbReference type="NCBI Taxonomy" id="630515"/>
    <lineage>
        <taxon>Bacteria</taxon>
        <taxon>Bacillati</taxon>
        <taxon>Actinomycetota</taxon>
        <taxon>Actinomycetes</taxon>
        <taxon>Propionibacteriales</taxon>
        <taxon>Propionibacteriaceae</taxon>
        <taxon>Microlunatus</taxon>
    </lineage>
</organism>
<dbReference type="GO" id="GO:0003677">
    <property type="term" value="F:DNA binding"/>
    <property type="evidence" value="ECO:0007669"/>
    <property type="project" value="UniProtKB-KW"/>
</dbReference>
<accession>A0A1H1MXW5</accession>
<keyword evidence="4" id="KW-0804">Transcription</keyword>
<dbReference type="Gene3D" id="1.10.10.10">
    <property type="entry name" value="Winged helix-like DNA-binding domain superfamily/Winged helix DNA-binding domain"/>
    <property type="match status" value="1"/>
</dbReference>
<dbReference type="Proteomes" id="UP000199103">
    <property type="component" value="Chromosome I"/>
</dbReference>
<keyword evidence="7" id="KW-1185">Reference proteome</keyword>
<dbReference type="RefSeq" id="WP_091518695.1">
    <property type="nucleotide sequence ID" value="NZ_LT629772.1"/>
</dbReference>
<dbReference type="PROSITE" id="PS50931">
    <property type="entry name" value="HTH_LYSR"/>
    <property type="match status" value="1"/>
</dbReference>
<dbReference type="InterPro" id="IPR036390">
    <property type="entry name" value="WH_DNA-bd_sf"/>
</dbReference>
<dbReference type="STRING" id="630515.SAMN04489812_0277"/>
<dbReference type="CDD" id="cd05466">
    <property type="entry name" value="PBP2_LTTR_substrate"/>
    <property type="match status" value="1"/>
</dbReference>
<dbReference type="InterPro" id="IPR036388">
    <property type="entry name" value="WH-like_DNA-bd_sf"/>
</dbReference>
<dbReference type="InterPro" id="IPR005119">
    <property type="entry name" value="LysR_subst-bd"/>
</dbReference>
<name>A0A1H1MXW5_9ACTN</name>